<proteinExistence type="predicted"/>
<sequence length="44" mass="5246">MKRRKFIALFNENEYEPPVKRRFPRLRGKAPFLRAEGAGASRQR</sequence>
<dbReference type="EMBL" id="ADFP01000019">
    <property type="protein sequence ID" value="EFB91758.1"/>
    <property type="molecule type" value="Genomic_DNA"/>
</dbReference>
<gene>
    <name evidence="1" type="ORF">HMPREF7215_0754</name>
</gene>
<reference evidence="1 2" key="1">
    <citation type="submission" date="2009-12" db="EMBL/GenBank/DDBJ databases">
        <authorList>
            <person name="Shrivastava S."/>
            <person name="Madupu R."/>
            <person name="Durkin A.S."/>
            <person name="Torralba M."/>
            <person name="Methe B."/>
            <person name="Sutton G.G."/>
            <person name="Strausberg R.L."/>
            <person name="Nelson K.E."/>
        </authorList>
    </citation>
    <scope>NUCLEOTIDE SEQUENCE [LARGE SCALE GENOMIC DNA]</scope>
    <source>
        <strain evidence="1 2">W5455</strain>
    </source>
</reference>
<protein>
    <submittedName>
        <fullName evidence="1">Uncharacterized protein</fullName>
    </submittedName>
</protein>
<evidence type="ECO:0000313" key="1">
    <source>
        <dbReference type="EMBL" id="EFB91758.1"/>
    </source>
</evidence>
<dbReference type="Proteomes" id="UP000006462">
    <property type="component" value="Unassembled WGS sequence"/>
</dbReference>
<name>A0ABM9ZXV0_9BACT</name>
<organism evidence="1 2">
    <name type="scientific">Pyramidobacter piscolens W5455</name>
    <dbReference type="NCBI Taxonomy" id="352165"/>
    <lineage>
        <taxon>Bacteria</taxon>
        <taxon>Thermotogati</taxon>
        <taxon>Synergistota</taxon>
        <taxon>Synergistia</taxon>
        <taxon>Synergistales</taxon>
        <taxon>Dethiosulfovibrionaceae</taxon>
        <taxon>Pyramidobacter</taxon>
    </lineage>
</organism>
<keyword evidence="2" id="KW-1185">Reference proteome</keyword>
<comment type="caution">
    <text evidence="1">The sequence shown here is derived from an EMBL/GenBank/DDBJ whole genome shotgun (WGS) entry which is preliminary data.</text>
</comment>
<accession>A0ABM9ZXV0</accession>
<evidence type="ECO:0000313" key="2">
    <source>
        <dbReference type="Proteomes" id="UP000006462"/>
    </source>
</evidence>